<dbReference type="GO" id="GO:0005506">
    <property type="term" value="F:iron ion binding"/>
    <property type="evidence" value="ECO:0007669"/>
    <property type="project" value="InterPro"/>
</dbReference>
<dbReference type="SUPFAM" id="SSF51905">
    <property type="entry name" value="FAD/NAD(P)-binding domain"/>
    <property type="match status" value="1"/>
</dbReference>
<evidence type="ECO:0000256" key="2">
    <source>
        <dbReference type="ARBA" id="ARBA00004685"/>
    </source>
</evidence>
<evidence type="ECO:0000313" key="9">
    <source>
        <dbReference type="EMBL" id="KAF2246115.1"/>
    </source>
</evidence>
<dbReference type="GO" id="GO:0020037">
    <property type="term" value="F:heme binding"/>
    <property type="evidence" value="ECO:0007669"/>
    <property type="project" value="InterPro"/>
</dbReference>
<dbReference type="InterPro" id="IPR023753">
    <property type="entry name" value="FAD/NAD-binding_dom"/>
</dbReference>
<dbReference type="InterPro" id="IPR036188">
    <property type="entry name" value="FAD/NAD-bd_sf"/>
</dbReference>
<dbReference type="GO" id="GO:0016705">
    <property type="term" value="F:oxidoreductase activity, acting on paired donors, with incorporation or reduction of molecular oxygen"/>
    <property type="evidence" value="ECO:0007669"/>
    <property type="project" value="InterPro"/>
</dbReference>
<accession>A0A6A6I6G5</accession>
<evidence type="ECO:0000313" key="10">
    <source>
        <dbReference type="Proteomes" id="UP000800094"/>
    </source>
</evidence>
<dbReference type="CDD" id="cd11041">
    <property type="entry name" value="CYP503A1-like"/>
    <property type="match status" value="1"/>
</dbReference>
<comment type="similarity">
    <text evidence="3">Belongs to the cytochrome P450 family.</text>
</comment>
<dbReference type="PANTHER" id="PTHR46206">
    <property type="entry name" value="CYTOCHROME P450"/>
    <property type="match status" value="1"/>
</dbReference>
<evidence type="ECO:0000256" key="6">
    <source>
        <dbReference type="ARBA" id="ARBA00023004"/>
    </source>
</evidence>
<gene>
    <name evidence="9" type="ORF">BU26DRAFT_488985</name>
</gene>
<dbReference type="EMBL" id="ML987199">
    <property type="protein sequence ID" value="KAF2246115.1"/>
    <property type="molecule type" value="Genomic_DNA"/>
</dbReference>
<keyword evidence="6 7" id="KW-0408">Iron</keyword>
<name>A0A6A6I6G5_9PLEO</name>
<dbReference type="RefSeq" id="XP_033681119.1">
    <property type="nucleotide sequence ID" value="XM_033826007.1"/>
</dbReference>
<evidence type="ECO:0000256" key="1">
    <source>
        <dbReference type="ARBA" id="ARBA00001971"/>
    </source>
</evidence>
<feature type="binding site" description="axial binding residue" evidence="7">
    <location>
        <position position="692"/>
    </location>
    <ligand>
        <name>heme</name>
        <dbReference type="ChEBI" id="CHEBI:30413"/>
    </ligand>
    <ligandPart>
        <name>Fe</name>
        <dbReference type="ChEBI" id="CHEBI:18248"/>
    </ligandPart>
</feature>
<dbReference type="GO" id="GO:0004497">
    <property type="term" value="F:monooxygenase activity"/>
    <property type="evidence" value="ECO:0007669"/>
    <property type="project" value="InterPro"/>
</dbReference>
<evidence type="ECO:0000256" key="5">
    <source>
        <dbReference type="ARBA" id="ARBA00023002"/>
    </source>
</evidence>
<reference evidence="9" key="1">
    <citation type="journal article" date="2020" name="Stud. Mycol.">
        <title>101 Dothideomycetes genomes: a test case for predicting lifestyles and emergence of pathogens.</title>
        <authorList>
            <person name="Haridas S."/>
            <person name="Albert R."/>
            <person name="Binder M."/>
            <person name="Bloem J."/>
            <person name="Labutti K."/>
            <person name="Salamov A."/>
            <person name="Andreopoulos B."/>
            <person name="Baker S."/>
            <person name="Barry K."/>
            <person name="Bills G."/>
            <person name="Bluhm B."/>
            <person name="Cannon C."/>
            <person name="Castanera R."/>
            <person name="Culley D."/>
            <person name="Daum C."/>
            <person name="Ezra D."/>
            <person name="Gonzalez J."/>
            <person name="Henrissat B."/>
            <person name="Kuo A."/>
            <person name="Liang C."/>
            <person name="Lipzen A."/>
            <person name="Lutzoni F."/>
            <person name="Magnuson J."/>
            <person name="Mondo S."/>
            <person name="Nolan M."/>
            <person name="Ohm R."/>
            <person name="Pangilinan J."/>
            <person name="Park H.-J."/>
            <person name="Ramirez L."/>
            <person name="Alfaro M."/>
            <person name="Sun H."/>
            <person name="Tritt A."/>
            <person name="Yoshinaga Y."/>
            <person name="Zwiers L.-H."/>
            <person name="Turgeon B."/>
            <person name="Goodwin S."/>
            <person name="Spatafora J."/>
            <person name="Crous P."/>
            <person name="Grigoriev I."/>
        </authorList>
    </citation>
    <scope>NUCLEOTIDE SEQUENCE</scope>
    <source>
        <strain evidence="9">CBS 122368</strain>
    </source>
</reference>
<keyword evidence="7" id="KW-0349">Heme</keyword>
<organism evidence="9 10">
    <name type="scientific">Trematosphaeria pertusa</name>
    <dbReference type="NCBI Taxonomy" id="390896"/>
    <lineage>
        <taxon>Eukaryota</taxon>
        <taxon>Fungi</taxon>
        <taxon>Dikarya</taxon>
        <taxon>Ascomycota</taxon>
        <taxon>Pezizomycotina</taxon>
        <taxon>Dothideomycetes</taxon>
        <taxon>Pleosporomycetidae</taxon>
        <taxon>Pleosporales</taxon>
        <taxon>Massarineae</taxon>
        <taxon>Trematosphaeriaceae</taxon>
        <taxon>Trematosphaeria</taxon>
    </lineage>
</organism>
<evidence type="ECO:0000256" key="4">
    <source>
        <dbReference type="ARBA" id="ARBA00022723"/>
    </source>
</evidence>
<dbReference type="Pfam" id="PF00067">
    <property type="entry name" value="p450"/>
    <property type="match status" value="1"/>
</dbReference>
<comment type="pathway">
    <text evidence="2">Mycotoxin biosynthesis.</text>
</comment>
<proteinExistence type="inferred from homology"/>
<dbReference type="Gene3D" id="1.10.630.10">
    <property type="entry name" value="Cytochrome P450"/>
    <property type="match status" value="1"/>
</dbReference>
<dbReference type="SUPFAM" id="SSF48264">
    <property type="entry name" value="Cytochrome P450"/>
    <property type="match status" value="1"/>
</dbReference>
<dbReference type="OrthoDB" id="1844152at2759"/>
<dbReference type="Pfam" id="PF07992">
    <property type="entry name" value="Pyr_redox_2"/>
    <property type="match status" value="1"/>
</dbReference>
<evidence type="ECO:0000256" key="7">
    <source>
        <dbReference type="PIRSR" id="PIRSR602403-1"/>
    </source>
</evidence>
<dbReference type="PRINTS" id="PR00465">
    <property type="entry name" value="EP450IV"/>
</dbReference>
<keyword evidence="4 7" id="KW-0479">Metal-binding</keyword>
<sequence>MPELDVLIIGGGPAGLSAALCLSRACYKTAIFDSGAYRNAEALHMHMFPTWDHKDPKEYRTAAKAELLDRYGDFVAFVDRRVTSATKDTDNGTFEVVDEMGEEWSGKKLLLATGVKDILPDIPGYEECWVKGIFHCLFCHGHEDRGQKSVGVLAIELMAQAPMITNSYVRNALQFSESVTIYTDGSESVATTISGMVAGIGERVKIDNGSIARLIKEPTGATVTIEFTDGTKVTQSFLVHGPRNEMDLGFAKDLMLDKMPSGGELKVTSPFNETTEPGCFAAGDCGSMGKIVVAGVAYGAFAAMGIMNKALDKPFAIPMCGMENTILQPKYLSVLKREDRNELSLCQAFEDMFNMTTTSGKEGRHDHVEIDVVGKYINARLTQFHPFMVSQTDYAFELIVGPEPRWKKFNTADLCFDLVFAETARVLSGEELCQNPEYIEAIVDYSKSFLMSGFMWPIRPPNWGPIRNWLYWLCTWRLRRDIKRAFRFIIPLINSRLKELEATGNNVEGADLHLDMIQGLLTMNIPQPEERTPVRHAHRVLHMSFAASAVSSALMMHTIHQTLMTPEYVPELRQEITNALKEHGGWTEKALLEMHLLDSFIRELLRMNPPSVFAGQRTILSPTYRFDNTLTLPKMTRIAFPVMEIHTDPDNYPDPLKFNPYRFMGSEPGSERMSAFRITDKYLAFGYGKQACPGRFLAIRQLKLILAKLFLGYEFQWAGGPSKGPKKLSRQVVEGQIFPDLSTEVEIRKRVV</sequence>
<evidence type="ECO:0000256" key="3">
    <source>
        <dbReference type="ARBA" id="ARBA00010617"/>
    </source>
</evidence>
<dbReference type="Gene3D" id="3.50.50.60">
    <property type="entry name" value="FAD/NAD(P)-binding domain"/>
    <property type="match status" value="2"/>
</dbReference>
<comment type="cofactor">
    <cofactor evidence="1 7">
        <name>heme</name>
        <dbReference type="ChEBI" id="CHEBI:30413"/>
    </cofactor>
</comment>
<dbReference type="Proteomes" id="UP000800094">
    <property type="component" value="Unassembled WGS sequence"/>
</dbReference>
<dbReference type="AlphaFoldDB" id="A0A6A6I6G5"/>
<dbReference type="GeneID" id="54579337"/>
<keyword evidence="10" id="KW-1185">Reference proteome</keyword>
<evidence type="ECO:0000259" key="8">
    <source>
        <dbReference type="Pfam" id="PF07992"/>
    </source>
</evidence>
<feature type="domain" description="FAD/NAD(P)-binding" evidence="8">
    <location>
        <begin position="5"/>
        <end position="288"/>
    </location>
</feature>
<dbReference type="InterPro" id="IPR002403">
    <property type="entry name" value="Cyt_P450_E_grp-IV"/>
</dbReference>
<dbReference type="InterPro" id="IPR036396">
    <property type="entry name" value="Cyt_P450_sf"/>
</dbReference>
<keyword evidence="5" id="KW-0560">Oxidoreductase</keyword>
<protein>
    <submittedName>
        <fullName evidence="9">Cytochrome P450</fullName>
    </submittedName>
</protein>
<dbReference type="InterPro" id="IPR001128">
    <property type="entry name" value="Cyt_P450"/>
</dbReference>